<dbReference type="Gene3D" id="3.40.50.150">
    <property type="entry name" value="Vaccinia Virus protein VP39"/>
    <property type="match status" value="1"/>
</dbReference>
<proteinExistence type="predicted"/>
<evidence type="ECO:0000313" key="10">
    <source>
        <dbReference type="EMBL" id="MBP2024332.1"/>
    </source>
</evidence>
<name>A0ABS4K984_9CLOT</name>
<comment type="caution">
    <text evidence="10">The sequence shown here is derived from an EMBL/GenBank/DDBJ whole genome shotgun (WGS) entry which is preliminary data.</text>
</comment>
<keyword evidence="4" id="KW-0949">S-adenosyl-L-methionine</keyword>
<keyword evidence="2 10" id="KW-0489">Methyltransferase</keyword>
<protein>
    <recommendedName>
        <fullName evidence="1">site-specific DNA-methyltransferase (adenine-specific)</fullName>
        <ecNumber evidence="1">2.1.1.72</ecNumber>
    </recommendedName>
</protein>
<sequence>MGQIFIDNIKEVIEVLNSPIDFMFKEIAIGSFRKKTNIPEDKSVAEYYYEIIKNNKEKGTVYTPLAMAKYLIENTIQEEDIIKNPYIKILDPACGTGNLLIHCFNHIKNIYIKNLSKINKENKLKLNEGNLNNHIITNNLYGFDIDSVALDILKLDLFEISGEVTKNLLSEDYLLYENHHNFNIVIGNPPYVGPKSIDKEYSLTLKTIYSEVFKDKSDISYCFFKKSMDSIGEKGKLSFITSRYFLESSSGRNLRKLISETMSVYKLIDFYGVRPFKGIGIDPVIIFMKKEEESLEEIEIIKPLSDKGRKDDKFFNSLFLNEGDHYNRFFIPQKSLQGDEWIIRDNKVKEIVRKIESKSEYLLSDICTSHQGIITGCDRAFVVKRETAYQKGLEEDILKPWIKGSYIRKNEVNRQNSYLIYSDLIKEEKEYPNSIKYIGDYREKLSLRRECVRGVRRWYALQWGRTQNIFEDKKIIFPFKAASSKFALDEGSYFSADVYALRLRENTEFSYEFLLFILNSNLYEFYFKTFAKKLGEDLYEYYPNNLMKLRIPNIKEFKDLTEKELYDYFNISEEEVEIIKASL</sequence>
<dbReference type="EC" id="2.1.1.72" evidence="1"/>
<evidence type="ECO:0000256" key="3">
    <source>
        <dbReference type="ARBA" id="ARBA00022679"/>
    </source>
</evidence>
<comment type="catalytic activity">
    <reaction evidence="7">
        <text>a 2'-deoxyadenosine in DNA + S-adenosyl-L-methionine = an N(6)-methyl-2'-deoxyadenosine in DNA + S-adenosyl-L-homocysteine + H(+)</text>
        <dbReference type="Rhea" id="RHEA:15197"/>
        <dbReference type="Rhea" id="RHEA-COMP:12418"/>
        <dbReference type="Rhea" id="RHEA-COMP:12419"/>
        <dbReference type="ChEBI" id="CHEBI:15378"/>
        <dbReference type="ChEBI" id="CHEBI:57856"/>
        <dbReference type="ChEBI" id="CHEBI:59789"/>
        <dbReference type="ChEBI" id="CHEBI:90615"/>
        <dbReference type="ChEBI" id="CHEBI:90616"/>
        <dbReference type="EC" id="2.1.1.72"/>
    </reaction>
</comment>
<dbReference type="Proteomes" id="UP001519308">
    <property type="component" value="Unassembled WGS sequence"/>
</dbReference>
<evidence type="ECO:0000256" key="6">
    <source>
        <dbReference type="ARBA" id="ARBA00023125"/>
    </source>
</evidence>
<dbReference type="EMBL" id="JAGGLL010000062">
    <property type="protein sequence ID" value="MBP2024332.1"/>
    <property type="molecule type" value="Genomic_DNA"/>
</dbReference>
<dbReference type="Pfam" id="PF07669">
    <property type="entry name" value="Eco57I"/>
    <property type="match status" value="1"/>
</dbReference>
<dbReference type="PRINTS" id="PR00507">
    <property type="entry name" value="N12N6MTFRASE"/>
</dbReference>
<organism evidence="10 11">
    <name type="scientific">Clostridium punense</name>
    <dbReference type="NCBI Taxonomy" id="1054297"/>
    <lineage>
        <taxon>Bacteria</taxon>
        <taxon>Bacillati</taxon>
        <taxon>Bacillota</taxon>
        <taxon>Clostridia</taxon>
        <taxon>Eubacteriales</taxon>
        <taxon>Clostridiaceae</taxon>
        <taxon>Clostridium</taxon>
    </lineage>
</organism>
<dbReference type="GO" id="GO:0009007">
    <property type="term" value="F:site-specific DNA-methyltransferase (adenine-specific) activity"/>
    <property type="evidence" value="ECO:0007669"/>
    <property type="project" value="UniProtKB-EC"/>
</dbReference>
<keyword evidence="6" id="KW-0238">DNA-binding</keyword>
<dbReference type="InterPro" id="IPR025931">
    <property type="entry name" value="TaqI_C"/>
</dbReference>
<feature type="domain" description="TaqI-like C-terminal specificity" evidence="9">
    <location>
        <begin position="400"/>
        <end position="549"/>
    </location>
</feature>
<evidence type="ECO:0000256" key="4">
    <source>
        <dbReference type="ARBA" id="ARBA00022691"/>
    </source>
</evidence>
<evidence type="ECO:0000259" key="9">
    <source>
        <dbReference type="Pfam" id="PF12950"/>
    </source>
</evidence>
<keyword evidence="5" id="KW-0680">Restriction system</keyword>
<evidence type="ECO:0000256" key="1">
    <source>
        <dbReference type="ARBA" id="ARBA00011900"/>
    </source>
</evidence>
<evidence type="ECO:0000256" key="2">
    <source>
        <dbReference type="ARBA" id="ARBA00022603"/>
    </source>
</evidence>
<dbReference type="PANTHER" id="PTHR33841:SF6">
    <property type="entry name" value="TYPE II METHYLTRANSFERASE M.HINDII"/>
    <property type="match status" value="1"/>
</dbReference>
<keyword evidence="11" id="KW-1185">Reference proteome</keyword>
<evidence type="ECO:0000313" key="11">
    <source>
        <dbReference type="Proteomes" id="UP001519308"/>
    </source>
</evidence>
<evidence type="ECO:0000259" key="8">
    <source>
        <dbReference type="Pfam" id="PF07669"/>
    </source>
</evidence>
<accession>A0ABS4K984</accession>
<dbReference type="InterPro" id="IPR029063">
    <property type="entry name" value="SAM-dependent_MTases_sf"/>
</dbReference>
<gene>
    <name evidence="10" type="ORF">J2Z44_004200</name>
</gene>
<dbReference type="InterPro" id="IPR050953">
    <property type="entry name" value="N4_N6_ade-DNA_methylase"/>
</dbReference>
<dbReference type="Pfam" id="PF12950">
    <property type="entry name" value="TaqI_C"/>
    <property type="match status" value="1"/>
</dbReference>
<dbReference type="GO" id="GO:0032259">
    <property type="term" value="P:methylation"/>
    <property type="evidence" value="ECO:0007669"/>
    <property type="project" value="UniProtKB-KW"/>
</dbReference>
<dbReference type="SUPFAM" id="SSF53335">
    <property type="entry name" value="S-adenosyl-L-methionine-dependent methyltransferases"/>
    <property type="match status" value="1"/>
</dbReference>
<dbReference type="InterPro" id="IPR011639">
    <property type="entry name" value="MethylTrfase_TaqI-like_dom"/>
</dbReference>
<evidence type="ECO:0000256" key="5">
    <source>
        <dbReference type="ARBA" id="ARBA00022747"/>
    </source>
</evidence>
<feature type="domain" description="Type II methyltransferase M.TaqI-like" evidence="8">
    <location>
        <begin position="138"/>
        <end position="275"/>
    </location>
</feature>
<dbReference type="PROSITE" id="PS00092">
    <property type="entry name" value="N6_MTASE"/>
    <property type="match status" value="1"/>
</dbReference>
<evidence type="ECO:0000256" key="7">
    <source>
        <dbReference type="ARBA" id="ARBA00047942"/>
    </source>
</evidence>
<reference evidence="10 11" key="1">
    <citation type="submission" date="2021-03" db="EMBL/GenBank/DDBJ databases">
        <title>Genomic Encyclopedia of Type Strains, Phase IV (KMG-IV): sequencing the most valuable type-strain genomes for metagenomic binning, comparative biology and taxonomic classification.</title>
        <authorList>
            <person name="Goeker M."/>
        </authorList>
    </citation>
    <scope>NUCLEOTIDE SEQUENCE [LARGE SCALE GENOMIC DNA]</scope>
    <source>
        <strain evidence="10 11">DSM 28650</strain>
    </source>
</reference>
<keyword evidence="3 10" id="KW-0808">Transferase</keyword>
<dbReference type="InterPro" id="IPR002052">
    <property type="entry name" value="DNA_methylase_N6_adenine_CS"/>
</dbReference>
<dbReference type="PANTHER" id="PTHR33841">
    <property type="entry name" value="DNA METHYLTRANSFERASE YEEA-RELATED"/>
    <property type="match status" value="1"/>
</dbReference>